<evidence type="ECO:0000313" key="3">
    <source>
        <dbReference type="EMBL" id="ADM10173.1"/>
    </source>
</evidence>
<protein>
    <submittedName>
        <fullName evidence="3">Uncharacterized protein</fullName>
    </submittedName>
</protein>
<feature type="coiled-coil region" evidence="1">
    <location>
        <begin position="41"/>
        <end position="71"/>
    </location>
</feature>
<keyword evidence="4" id="KW-1185">Reference proteome</keyword>
<dbReference type="HOGENOM" id="CLU_1213858_0_0_5"/>
<evidence type="ECO:0000313" key="4">
    <source>
        <dbReference type="Proteomes" id="UP000001302"/>
    </source>
</evidence>
<keyword evidence="1" id="KW-0175">Coiled coil</keyword>
<sequence length="228" mass="23634">MRTVLGLTVILALAIAVYVLVREAPTATDIEGEASSSVRIAERHEEAMAALETALDQARSHAARADKLEAQLNQAISSVRVSADNLADLAPNNQAALASADAAIVTVEEAQQAADALRRYADTAAQQLQAIEKVADDANDVAAAVTEVERSEARAQEALAEAENAQSELSSIRESVGTPTTTTNRPSPPTSTGSVTTGSVTTRGEMGPQAVSKETTAPVEGVTIITTD</sequence>
<dbReference type="AlphaFoldDB" id="E0TGP1"/>
<reference evidence="3 4" key="2">
    <citation type="journal article" date="2011" name="J. Bacteriol.">
        <title>Complete genome sequence of strain HTCC2503T of Parvularcula bermudensis, the type species of the order "Parvularculales" in the class Alphaproteobacteria.</title>
        <authorList>
            <person name="Oh H.M."/>
            <person name="Kang I."/>
            <person name="Vergin K.L."/>
            <person name="Kang D."/>
            <person name="Rhee K.H."/>
            <person name="Giovannoni S.J."/>
            <person name="Cho J.C."/>
        </authorList>
    </citation>
    <scope>NUCLEOTIDE SEQUENCE [LARGE SCALE GENOMIC DNA]</scope>
    <source>
        <strain evidence="4">ATCC BAA-594 / HTCC2503 / KCTC 12087</strain>
    </source>
</reference>
<reference evidence="4" key="1">
    <citation type="submission" date="2010-08" db="EMBL/GenBank/DDBJ databases">
        <title>Genome sequence of Parvularcula bermudensis HTCC2503.</title>
        <authorList>
            <person name="Kang D.-M."/>
            <person name="Oh H.-M."/>
            <person name="Cho J.-C."/>
        </authorList>
    </citation>
    <scope>NUCLEOTIDE SEQUENCE [LARGE SCALE GENOMIC DNA]</scope>
    <source>
        <strain evidence="4">ATCC BAA-594 / HTCC2503 / KCTC 12087</strain>
    </source>
</reference>
<dbReference type="KEGG" id="pbr:PB2503_10609"/>
<name>E0TGP1_PARBH</name>
<dbReference type="STRING" id="314260.PB2503_10609"/>
<gene>
    <name evidence="3" type="ordered locus">PB2503_10609</name>
</gene>
<evidence type="ECO:0000256" key="2">
    <source>
        <dbReference type="SAM" id="MobiDB-lite"/>
    </source>
</evidence>
<feature type="region of interest" description="Disordered" evidence="2">
    <location>
        <begin position="154"/>
        <end position="228"/>
    </location>
</feature>
<feature type="compositionally biased region" description="Low complexity" evidence="2">
    <location>
        <begin position="156"/>
        <end position="202"/>
    </location>
</feature>
<dbReference type="RefSeq" id="WP_013301147.1">
    <property type="nucleotide sequence ID" value="NC_014414.1"/>
</dbReference>
<proteinExistence type="predicted"/>
<organism evidence="3 4">
    <name type="scientific">Parvularcula bermudensis (strain ATCC BAA-594 / HTCC2503 / KCTC 12087)</name>
    <dbReference type="NCBI Taxonomy" id="314260"/>
    <lineage>
        <taxon>Bacteria</taxon>
        <taxon>Pseudomonadati</taxon>
        <taxon>Pseudomonadota</taxon>
        <taxon>Alphaproteobacteria</taxon>
        <taxon>Parvularculales</taxon>
        <taxon>Parvularculaceae</taxon>
        <taxon>Parvularcula</taxon>
    </lineage>
</organism>
<dbReference type="Proteomes" id="UP000001302">
    <property type="component" value="Chromosome"/>
</dbReference>
<dbReference type="EMBL" id="CP002156">
    <property type="protein sequence ID" value="ADM10173.1"/>
    <property type="molecule type" value="Genomic_DNA"/>
</dbReference>
<evidence type="ECO:0000256" key="1">
    <source>
        <dbReference type="SAM" id="Coils"/>
    </source>
</evidence>
<accession>E0TGP1</accession>